<gene>
    <name evidence="3" type="primary">cpcS</name>
    <name evidence="4" type="ORF">G7B40_034355</name>
</gene>
<organism evidence="4 5">
    <name type="scientific">Aetokthonos hydrillicola Thurmond2011</name>
    <dbReference type="NCBI Taxonomy" id="2712845"/>
    <lineage>
        <taxon>Bacteria</taxon>
        <taxon>Bacillati</taxon>
        <taxon>Cyanobacteriota</taxon>
        <taxon>Cyanophyceae</taxon>
        <taxon>Nostocales</taxon>
        <taxon>Hapalosiphonaceae</taxon>
        <taxon>Aetokthonos</taxon>
    </lineage>
</organism>
<dbReference type="GO" id="GO:0016829">
    <property type="term" value="F:lyase activity"/>
    <property type="evidence" value="ECO:0007669"/>
    <property type="project" value="UniProtKB-KW"/>
</dbReference>
<dbReference type="GO" id="GO:0017006">
    <property type="term" value="P:protein-tetrapyrrole linkage"/>
    <property type="evidence" value="ECO:0007669"/>
    <property type="project" value="UniProtKB-UniRule"/>
</dbReference>
<dbReference type="RefSeq" id="WP_208340546.1">
    <property type="nucleotide sequence ID" value="NZ_CAWQFN010000681.1"/>
</dbReference>
<dbReference type="Proteomes" id="UP000667802">
    <property type="component" value="Unassembled WGS sequence"/>
</dbReference>
<keyword evidence="5" id="KW-1185">Reference proteome</keyword>
<sequence length="203" mass="23109">MLITTPMTMIDFFGKSEGVWFSQRTVHRFDSAGDESGESNLIIKVLEQDNPKVLEVCQTYGVNPSLISGGASFQWQGNLSEKEPDPNYEAILVDIPHPENPRKGKFLRNRGYVEGIPVISVYQFADDGVLTIETEYERNQGQERCWFVTENFRVRVSTVKMINGVNLMTYCSERRCVSPAFLEELMEQNRVRALAETGTHLSF</sequence>
<protein>
    <recommendedName>
        <fullName evidence="3">Chromophore lyase CpcS/CpeS</fullName>
        <ecNumber evidence="3">4.-.-.-</ecNumber>
    </recommendedName>
</protein>
<comment type="similarity">
    <text evidence="1 3">Belongs to the CpcS/CpeS biliprotein lyase family.</text>
</comment>
<dbReference type="Pfam" id="PF09367">
    <property type="entry name" value="CpeS"/>
    <property type="match status" value="1"/>
</dbReference>
<comment type="function">
    <text evidence="3">Covalently attaches a chromophore to Cys residue(s) of phycobiliproteins.</text>
</comment>
<dbReference type="InterPro" id="IPR012674">
    <property type="entry name" value="Calycin"/>
</dbReference>
<keyword evidence="2 3" id="KW-0456">Lyase</keyword>
<dbReference type="CDD" id="cd19433">
    <property type="entry name" value="lipocalin_CpcS-CpeS"/>
    <property type="match status" value="1"/>
</dbReference>
<evidence type="ECO:0000256" key="2">
    <source>
        <dbReference type="ARBA" id="ARBA00023239"/>
    </source>
</evidence>
<accession>A0AAP5IDH3</accession>
<dbReference type="AlphaFoldDB" id="A0AAP5IDH3"/>
<evidence type="ECO:0000313" key="5">
    <source>
        <dbReference type="Proteomes" id="UP000667802"/>
    </source>
</evidence>
<evidence type="ECO:0000256" key="3">
    <source>
        <dbReference type="HAMAP-Rule" id="MF_01459"/>
    </source>
</evidence>
<dbReference type="HAMAP" id="MF_01459">
    <property type="entry name" value="Chrphore_lyase_CpxS"/>
    <property type="match status" value="1"/>
</dbReference>
<evidence type="ECO:0000256" key="1">
    <source>
        <dbReference type="ARBA" id="ARBA00010681"/>
    </source>
</evidence>
<evidence type="ECO:0000313" key="4">
    <source>
        <dbReference type="EMBL" id="MDR9899603.1"/>
    </source>
</evidence>
<proteinExistence type="inferred from homology"/>
<dbReference type="EC" id="4.-.-.-" evidence="3"/>
<dbReference type="InterPro" id="IPR018536">
    <property type="entry name" value="CpcS/CpeS"/>
</dbReference>
<name>A0AAP5IDH3_9CYAN</name>
<dbReference type="Gene3D" id="2.40.128.20">
    <property type="match status" value="1"/>
</dbReference>
<reference evidence="5" key="1">
    <citation type="journal article" date="2021" name="Science">
        <title>Hunting the eagle killer: A cyanobacterial neurotoxin causes vacuolar myelinopathy.</title>
        <authorList>
            <person name="Breinlinger S."/>
            <person name="Phillips T.J."/>
            <person name="Haram B.N."/>
            <person name="Mares J."/>
            <person name="Martinez Yerena J.A."/>
            <person name="Hrouzek P."/>
            <person name="Sobotka R."/>
            <person name="Henderson W.M."/>
            <person name="Schmieder P."/>
            <person name="Williams S.M."/>
            <person name="Lauderdale J.D."/>
            <person name="Wilde H.D."/>
            <person name="Gerrin W."/>
            <person name="Kust A."/>
            <person name="Washington J.W."/>
            <person name="Wagner C."/>
            <person name="Geier B."/>
            <person name="Liebeke M."/>
            <person name="Enke H."/>
            <person name="Niedermeyer T.H.J."/>
            <person name="Wilde S.B."/>
        </authorList>
    </citation>
    <scope>NUCLEOTIDE SEQUENCE [LARGE SCALE GENOMIC DNA]</scope>
    <source>
        <strain evidence="5">Thurmond2011</strain>
    </source>
</reference>
<dbReference type="EMBL" id="JAALHA020000026">
    <property type="protein sequence ID" value="MDR9899603.1"/>
    <property type="molecule type" value="Genomic_DNA"/>
</dbReference>
<comment type="caution">
    <text evidence="4">The sequence shown here is derived from an EMBL/GenBank/DDBJ whole genome shotgun (WGS) entry which is preliminary data.</text>
</comment>